<proteinExistence type="predicted"/>
<dbReference type="Proteomes" id="UP000270697">
    <property type="component" value="Unassembled WGS sequence"/>
</dbReference>
<feature type="region of interest" description="Disordered" evidence="1">
    <location>
        <begin position="87"/>
        <end position="128"/>
    </location>
</feature>
<sequence length="243" mass="25340">MAQWLWPIGLIADVAAVATLLSGSTKVLVVVLAAVALLLGTTLLATSFGKPVGWRVVVSVTGIVAGAVVIAVVATQALTVPVNVNADGQHHPVDTPSTEQPAPPSSAPVTASAPPTESPASDPAVKRQSGDKPIVLTSRYGLDLDSDAQYWITESSGDSSSSQDLTYDGYYLNAPWHLAAATPEATFEDCVRAGYRSYTDMNALEANSALCVKTSSGAYARVVITEKKSSQLTLDVVVWNKPS</sequence>
<evidence type="ECO:0000256" key="1">
    <source>
        <dbReference type="SAM" id="MobiDB-lite"/>
    </source>
</evidence>
<keyword evidence="6" id="KW-1185">Reference proteome</keyword>
<name>A0A1I5JBX3_9PSEU</name>
<keyword evidence="2" id="KW-0472">Membrane</keyword>
<dbReference type="EMBL" id="RBXX01000002">
    <property type="protein sequence ID" value="RKT82457.1"/>
    <property type="molecule type" value="Genomic_DNA"/>
</dbReference>
<protein>
    <submittedName>
        <fullName evidence="4">Uncharacterized protein</fullName>
    </submittedName>
</protein>
<evidence type="ECO:0000313" key="4">
    <source>
        <dbReference type="EMBL" id="SFO70242.1"/>
    </source>
</evidence>
<feature type="transmembrane region" description="Helical" evidence="2">
    <location>
        <begin position="27"/>
        <end position="45"/>
    </location>
</feature>
<evidence type="ECO:0000256" key="2">
    <source>
        <dbReference type="SAM" id="Phobius"/>
    </source>
</evidence>
<evidence type="ECO:0000313" key="5">
    <source>
        <dbReference type="Proteomes" id="UP000199398"/>
    </source>
</evidence>
<keyword evidence="2" id="KW-0812">Transmembrane</keyword>
<dbReference type="AlphaFoldDB" id="A0A1I5JBX3"/>
<gene>
    <name evidence="3" type="ORF">ATL45_0705</name>
    <name evidence="4" type="ORF">SAMN05421805_12230</name>
</gene>
<dbReference type="Proteomes" id="UP000199398">
    <property type="component" value="Unassembled WGS sequence"/>
</dbReference>
<evidence type="ECO:0000313" key="6">
    <source>
        <dbReference type="Proteomes" id="UP000270697"/>
    </source>
</evidence>
<feature type="compositionally biased region" description="Low complexity" evidence="1">
    <location>
        <begin position="107"/>
        <end position="123"/>
    </location>
</feature>
<dbReference type="EMBL" id="FOUP01000022">
    <property type="protein sequence ID" value="SFO70242.1"/>
    <property type="molecule type" value="Genomic_DNA"/>
</dbReference>
<evidence type="ECO:0000313" key="3">
    <source>
        <dbReference type="EMBL" id="RKT82457.1"/>
    </source>
</evidence>
<feature type="transmembrane region" description="Helical" evidence="2">
    <location>
        <begin position="52"/>
        <end position="74"/>
    </location>
</feature>
<accession>A0A1I5JBX3</accession>
<reference evidence="4 5" key="1">
    <citation type="submission" date="2016-10" db="EMBL/GenBank/DDBJ databases">
        <authorList>
            <person name="de Groot N.N."/>
        </authorList>
    </citation>
    <scope>NUCLEOTIDE SEQUENCE [LARGE SCALE GENOMIC DNA]</scope>
    <source>
        <strain evidence="4 5">CPCC 201259</strain>
    </source>
</reference>
<organism evidence="4 5">
    <name type="scientific">Saccharopolyspora antimicrobica</name>
    <dbReference type="NCBI Taxonomy" id="455193"/>
    <lineage>
        <taxon>Bacteria</taxon>
        <taxon>Bacillati</taxon>
        <taxon>Actinomycetota</taxon>
        <taxon>Actinomycetes</taxon>
        <taxon>Pseudonocardiales</taxon>
        <taxon>Pseudonocardiaceae</taxon>
        <taxon>Saccharopolyspora</taxon>
    </lineage>
</organism>
<reference evidence="3 6" key="2">
    <citation type="submission" date="2018-10" db="EMBL/GenBank/DDBJ databases">
        <title>Sequencing the genomes of 1000 actinobacteria strains.</title>
        <authorList>
            <person name="Klenk H.-P."/>
        </authorList>
    </citation>
    <scope>NUCLEOTIDE SEQUENCE [LARGE SCALE GENOMIC DNA]</scope>
    <source>
        <strain evidence="3 6">DSM 45119</strain>
    </source>
</reference>
<keyword evidence="2" id="KW-1133">Transmembrane helix</keyword>